<evidence type="ECO:0000256" key="6">
    <source>
        <dbReference type="SAM" id="Phobius"/>
    </source>
</evidence>
<evidence type="ECO:0000256" key="1">
    <source>
        <dbReference type="ARBA" id="ARBA00004167"/>
    </source>
</evidence>
<dbReference type="Pfam" id="PF07963">
    <property type="entry name" value="N_methyl"/>
    <property type="match status" value="1"/>
</dbReference>
<keyword evidence="5 6" id="KW-0472">Membrane</keyword>
<dbReference type="GO" id="GO:0015627">
    <property type="term" value="C:type II protein secretion system complex"/>
    <property type="evidence" value="ECO:0007669"/>
    <property type="project" value="InterPro"/>
</dbReference>
<feature type="transmembrane region" description="Helical" evidence="6">
    <location>
        <begin position="29"/>
        <end position="53"/>
    </location>
</feature>
<dbReference type="Gene3D" id="3.30.700.10">
    <property type="entry name" value="Glycoprotein, Type 4 Pilin"/>
    <property type="match status" value="1"/>
</dbReference>
<keyword evidence="8" id="KW-1185">Reference proteome</keyword>
<dbReference type="EMBL" id="SOGN01000026">
    <property type="protein sequence ID" value="TFC82236.1"/>
    <property type="molecule type" value="Genomic_DNA"/>
</dbReference>
<keyword evidence="2" id="KW-0488">Methylation</keyword>
<evidence type="ECO:0000313" key="7">
    <source>
        <dbReference type="EMBL" id="TFC82236.1"/>
    </source>
</evidence>
<comment type="subcellular location">
    <subcellularLocation>
        <location evidence="1">Membrane</location>
        <topology evidence="1">Single-pass membrane protein</topology>
    </subcellularLocation>
</comment>
<sequence>MDPIVLTRSLNALNARRKNPEANEKGFTLIELLVVVIIIGILAAIAIPVYLGVQGSAKESATKSDLANFKIAMVAYSTDFPAATSAAAFDALYVAATGVTTAGKSYGVTKSSNTSALALATSTAGFCIAGTSSTTKVFSVSDANGVVNGGTC</sequence>
<dbReference type="InterPro" id="IPR012902">
    <property type="entry name" value="N_methyl_site"/>
</dbReference>
<dbReference type="GO" id="GO:0015628">
    <property type="term" value="P:protein secretion by the type II secretion system"/>
    <property type="evidence" value="ECO:0007669"/>
    <property type="project" value="InterPro"/>
</dbReference>
<evidence type="ECO:0000256" key="3">
    <source>
        <dbReference type="ARBA" id="ARBA00022692"/>
    </source>
</evidence>
<dbReference type="GO" id="GO:0016020">
    <property type="term" value="C:membrane"/>
    <property type="evidence" value="ECO:0007669"/>
    <property type="project" value="UniProtKB-SubCell"/>
</dbReference>
<dbReference type="PANTHER" id="PTHR30093">
    <property type="entry name" value="GENERAL SECRETION PATHWAY PROTEIN G"/>
    <property type="match status" value="1"/>
</dbReference>
<dbReference type="PRINTS" id="PR00813">
    <property type="entry name" value="BCTERIALGSPG"/>
</dbReference>
<dbReference type="InterPro" id="IPR045584">
    <property type="entry name" value="Pilin-like"/>
</dbReference>
<evidence type="ECO:0000256" key="2">
    <source>
        <dbReference type="ARBA" id="ARBA00022481"/>
    </source>
</evidence>
<name>A0A4R8XUF7_9MICO</name>
<keyword evidence="3 6" id="KW-0812">Transmembrane</keyword>
<dbReference type="PROSITE" id="PS00409">
    <property type="entry name" value="PROKAR_NTER_METHYL"/>
    <property type="match status" value="1"/>
</dbReference>
<evidence type="ECO:0000313" key="8">
    <source>
        <dbReference type="Proteomes" id="UP000298433"/>
    </source>
</evidence>
<organism evidence="7 8">
    <name type="scientific">Cryobacterium cheniae</name>
    <dbReference type="NCBI Taxonomy" id="1259262"/>
    <lineage>
        <taxon>Bacteria</taxon>
        <taxon>Bacillati</taxon>
        <taxon>Actinomycetota</taxon>
        <taxon>Actinomycetes</taxon>
        <taxon>Micrococcales</taxon>
        <taxon>Microbacteriaceae</taxon>
        <taxon>Cryobacterium</taxon>
    </lineage>
</organism>
<evidence type="ECO:0000256" key="5">
    <source>
        <dbReference type="ARBA" id="ARBA00023136"/>
    </source>
</evidence>
<gene>
    <name evidence="7" type="ORF">E3T23_04670</name>
</gene>
<comment type="caution">
    <text evidence="7">The sequence shown here is derived from an EMBL/GenBank/DDBJ whole genome shotgun (WGS) entry which is preliminary data.</text>
</comment>
<dbReference type="InterPro" id="IPR000983">
    <property type="entry name" value="Bac_GSPG_pilin"/>
</dbReference>
<dbReference type="SUPFAM" id="SSF54523">
    <property type="entry name" value="Pili subunits"/>
    <property type="match status" value="1"/>
</dbReference>
<protein>
    <submittedName>
        <fullName evidence="7">Prepilin-type N-terminal cleavage/methylation domain-containing protein</fullName>
    </submittedName>
</protein>
<accession>A0A4R8XUF7</accession>
<evidence type="ECO:0000256" key="4">
    <source>
        <dbReference type="ARBA" id="ARBA00022989"/>
    </source>
</evidence>
<dbReference type="PANTHER" id="PTHR30093:SF44">
    <property type="entry name" value="TYPE II SECRETION SYSTEM CORE PROTEIN G"/>
    <property type="match status" value="1"/>
</dbReference>
<reference evidence="7 8" key="1">
    <citation type="submission" date="2019-03" db="EMBL/GenBank/DDBJ databases">
        <title>Genomics of glacier-inhabiting Cryobacterium strains.</title>
        <authorList>
            <person name="Liu Q."/>
            <person name="Xin Y.-H."/>
        </authorList>
    </citation>
    <scope>NUCLEOTIDE SEQUENCE [LARGE SCALE GENOMIC DNA]</scope>
    <source>
        <strain evidence="7 8">TMT2-48-2</strain>
    </source>
</reference>
<keyword evidence="4 6" id="KW-1133">Transmembrane helix</keyword>
<proteinExistence type="predicted"/>
<dbReference type="AlphaFoldDB" id="A0A4R8XUF7"/>
<dbReference type="NCBIfam" id="TIGR02532">
    <property type="entry name" value="IV_pilin_GFxxxE"/>
    <property type="match status" value="1"/>
</dbReference>
<dbReference type="Proteomes" id="UP000298433">
    <property type="component" value="Unassembled WGS sequence"/>
</dbReference>